<evidence type="ECO:0000256" key="1">
    <source>
        <dbReference type="SAM" id="MobiDB-lite"/>
    </source>
</evidence>
<keyword evidence="3" id="KW-1185">Reference proteome</keyword>
<dbReference type="Proteomes" id="UP001176961">
    <property type="component" value="Unassembled WGS sequence"/>
</dbReference>
<accession>A0AA36H6X7</accession>
<evidence type="ECO:0000313" key="3">
    <source>
        <dbReference type="Proteomes" id="UP001176961"/>
    </source>
</evidence>
<sequence>KTAKTKHHRRKRTGKTQKAKPKTKTKLNERVVNALSVMIPPLKPKKMKSAEIDYKGTKQAALVMQAEYKGDVKHELDDEQSEALSHIAFDPDQNSIAYIGTQVEQLVGASQMTVPGNVGEAEAAQGTLNKALSAEGASKSAETTKAHSNEAIKSREELKGAPPGMLKVKGIGR</sequence>
<comment type="caution">
    <text evidence="2">The sequence shown here is derived from an EMBL/GenBank/DDBJ whole genome shotgun (WGS) entry which is preliminary data.</text>
</comment>
<organism evidence="2 3">
    <name type="scientific">Cylicocyclus nassatus</name>
    <name type="common">Nematode worm</name>
    <dbReference type="NCBI Taxonomy" id="53992"/>
    <lineage>
        <taxon>Eukaryota</taxon>
        <taxon>Metazoa</taxon>
        <taxon>Ecdysozoa</taxon>
        <taxon>Nematoda</taxon>
        <taxon>Chromadorea</taxon>
        <taxon>Rhabditida</taxon>
        <taxon>Rhabditina</taxon>
        <taxon>Rhabditomorpha</taxon>
        <taxon>Strongyloidea</taxon>
        <taxon>Strongylidae</taxon>
        <taxon>Cylicocyclus</taxon>
    </lineage>
</organism>
<feature type="non-terminal residue" evidence="2">
    <location>
        <position position="1"/>
    </location>
</feature>
<protein>
    <submittedName>
        <fullName evidence="2">Uncharacterized protein</fullName>
    </submittedName>
</protein>
<reference evidence="2" key="1">
    <citation type="submission" date="2023-07" db="EMBL/GenBank/DDBJ databases">
        <authorList>
            <consortium name="CYATHOMIX"/>
        </authorList>
    </citation>
    <scope>NUCLEOTIDE SEQUENCE</scope>
    <source>
        <strain evidence="2">N/A</strain>
    </source>
</reference>
<feature type="region of interest" description="Disordered" evidence="1">
    <location>
        <begin position="132"/>
        <end position="173"/>
    </location>
</feature>
<evidence type="ECO:0000313" key="2">
    <source>
        <dbReference type="EMBL" id="CAJ0605128.1"/>
    </source>
</evidence>
<dbReference type="EMBL" id="CATQJL010000316">
    <property type="protein sequence ID" value="CAJ0605128.1"/>
    <property type="molecule type" value="Genomic_DNA"/>
</dbReference>
<proteinExistence type="predicted"/>
<name>A0AA36H6X7_CYLNA</name>
<dbReference type="AlphaFoldDB" id="A0AA36H6X7"/>
<feature type="compositionally biased region" description="Basic and acidic residues" evidence="1">
    <location>
        <begin position="142"/>
        <end position="159"/>
    </location>
</feature>
<feature type="region of interest" description="Disordered" evidence="1">
    <location>
        <begin position="1"/>
        <end position="25"/>
    </location>
</feature>
<gene>
    <name evidence="2" type="ORF">CYNAS_LOCUS17111</name>
</gene>